<evidence type="ECO:0000256" key="3">
    <source>
        <dbReference type="ARBA" id="ARBA00023235"/>
    </source>
</evidence>
<evidence type="ECO:0000256" key="2">
    <source>
        <dbReference type="ARBA" id="ARBA00023152"/>
    </source>
</evidence>
<name>A0ABP9S180_9ACTN</name>
<evidence type="ECO:0000313" key="6">
    <source>
        <dbReference type="EMBL" id="GAA5190108.1"/>
    </source>
</evidence>
<dbReference type="Proteomes" id="UP001501570">
    <property type="component" value="Unassembled WGS sequence"/>
</dbReference>
<feature type="binding site" evidence="4">
    <location>
        <position position="60"/>
    </location>
    <ligand>
        <name>substrate</name>
    </ligand>
</feature>
<dbReference type="CDD" id="cd07067">
    <property type="entry name" value="HP_PGM_like"/>
    <property type="match status" value="1"/>
</dbReference>
<dbReference type="PROSITE" id="PS00175">
    <property type="entry name" value="PG_MUTASE"/>
    <property type="match status" value="1"/>
</dbReference>
<dbReference type="EMBL" id="BAABJQ010000013">
    <property type="protein sequence ID" value="GAA5190108.1"/>
    <property type="molecule type" value="Genomic_DNA"/>
</dbReference>
<sequence>MTTLILLRHGQSEWNSKNLFAGWVDVDLTDAGVRQSLRAGELLREQGPPPDVVHTSVLRRSVRTAAIALHEADRSWIPVRRSWRLNERHYGALQGRERTAVRERYGHEQFMLWRRSYEVAPPPLADDDEFSQASDPRYADLLGELPRTESLRDVTARLLPYWHDAIVPDLRAGRTVLVCAHGNSLRALIKHMDRLSDDDFVGLNVPTGVPLRYTLDEATLRPTGPARYADPRAAAEGIAAVAAQGLDAAAVAAQGLDPAAVAAQGLDTGDAGH</sequence>
<dbReference type="SMART" id="SM00855">
    <property type="entry name" value="PGAM"/>
    <property type="match status" value="1"/>
</dbReference>
<organism evidence="6 7">
    <name type="scientific">Rugosimonospora acidiphila</name>
    <dbReference type="NCBI Taxonomy" id="556531"/>
    <lineage>
        <taxon>Bacteria</taxon>
        <taxon>Bacillati</taxon>
        <taxon>Actinomycetota</taxon>
        <taxon>Actinomycetes</taxon>
        <taxon>Micromonosporales</taxon>
        <taxon>Micromonosporaceae</taxon>
        <taxon>Rugosimonospora</taxon>
    </lineage>
</organism>
<dbReference type="InterPro" id="IPR029033">
    <property type="entry name" value="His_PPase_superfam"/>
</dbReference>
<dbReference type="NCBIfam" id="NF010718">
    <property type="entry name" value="PRK14120.1"/>
    <property type="match status" value="1"/>
</dbReference>
<evidence type="ECO:0000256" key="1">
    <source>
        <dbReference type="ARBA" id="ARBA00006717"/>
    </source>
</evidence>
<evidence type="ECO:0000256" key="5">
    <source>
        <dbReference type="RuleBase" id="RU004512"/>
    </source>
</evidence>
<dbReference type="InterPro" id="IPR005952">
    <property type="entry name" value="Phosphogly_mut1"/>
</dbReference>
<feature type="binding site" evidence="4">
    <location>
        <begin position="182"/>
        <end position="183"/>
    </location>
    <ligand>
        <name>substrate</name>
    </ligand>
</feature>
<gene>
    <name evidence="4" type="primary">gpmA</name>
    <name evidence="6" type="ORF">GCM10023322_44440</name>
</gene>
<dbReference type="InterPro" id="IPR013078">
    <property type="entry name" value="His_Pase_superF_clade-1"/>
</dbReference>
<comment type="pathway">
    <text evidence="4 5">Carbohydrate degradation; glycolysis; pyruvate from D-glyceraldehyde 3-phosphate: step 3/5.</text>
</comment>
<comment type="similarity">
    <text evidence="1 4">Belongs to the phosphoglycerate mutase family. BPG-dependent PGAM subfamily.</text>
</comment>
<dbReference type="EC" id="5.4.2.11" evidence="4 5"/>
<keyword evidence="7" id="KW-1185">Reference proteome</keyword>
<protein>
    <recommendedName>
        <fullName evidence="4 5">2,3-bisphosphoglycerate-dependent phosphoglycerate mutase</fullName>
        <shortName evidence="4">BPG-dependent PGAM</shortName>
        <shortName evidence="4">PGAM</shortName>
        <shortName evidence="4">Phosphoglyceromutase</shortName>
        <shortName evidence="4">dPGM</shortName>
        <ecNumber evidence="4 5">5.4.2.11</ecNumber>
    </recommendedName>
</protein>
<dbReference type="SUPFAM" id="SSF53254">
    <property type="entry name" value="Phosphoglycerate mutase-like"/>
    <property type="match status" value="1"/>
</dbReference>
<feature type="site" description="Transition state stabilizer" evidence="4">
    <location>
        <position position="181"/>
    </location>
</feature>
<dbReference type="Gene3D" id="3.40.50.1240">
    <property type="entry name" value="Phosphoglycerate mutase-like"/>
    <property type="match status" value="1"/>
</dbReference>
<keyword evidence="2 4" id="KW-0324">Glycolysis</keyword>
<keyword evidence="3 4" id="KW-0413">Isomerase</keyword>
<feature type="active site" description="Proton donor/acceptor" evidence="4">
    <location>
        <position position="87"/>
    </location>
</feature>
<dbReference type="HAMAP" id="MF_01039">
    <property type="entry name" value="PGAM_GpmA"/>
    <property type="match status" value="1"/>
</dbReference>
<evidence type="ECO:0000313" key="7">
    <source>
        <dbReference type="Proteomes" id="UP001501570"/>
    </source>
</evidence>
<reference evidence="7" key="1">
    <citation type="journal article" date="2019" name="Int. J. Syst. Evol. Microbiol.">
        <title>The Global Catalogue of Microorganisms (GCM) 10K type strain sequencing project: providing services to taxonomists for standard genome sequencing and annotation.</title>
        <authorList>
            <consortium name="The Broad Institute Genomics Platform"/>
            <consortium name="The Broad Institute Genome Sequencing Center for Infectious Disease"/>
            <person name="Wu L."/>
            <person name="Ma J."/>
        </authorList>
    </citation>
    <scope>NUCLEOTIDE SEQUENCE [LARGE SCALE GENOMIC DNA]</scope>
    <source>
        <strain evidence="7">JCM 18304</strain>
    </source>
</reference>
<accession>A0ABP9S180</accession>
<dbReference type="Pfam" id="PF00300">
    <property type="entry name" value="His_Phos_1"/>
    <property type="match status" value="1"/>
</dbReference>
<dbReference type="InterPro" id="IPR001345">
    <property type="entry name" value="PG/BPGM_mutase_AS"/>
</dbReference>
<feature type="binding site" evidence="4">
    <location>
        <begin position="87"/>
        <end position="90"/>
    </location>
    <ligand>
        <name>substrate</name>
    </ligand>
</feature>
<comment type="caution">
    <text evidence="6">The sequence shown here is derived from an EMBL/GenBank/DDBJ whole genome shotgun (WGS) entry which is preliminary data.</text>
</comment>
<comment type="caution">
    <text evidence="4">Lacks conserved residue(s) required for the propagation of feature annotation.</text>
</comment>
<comment type="catalytic activity">
    <reaction evidence="4 5">
        <text>(2R)-2-phosphoglycerate = (2R)-3-phosphoglycerate</text>
        <dbReference type="Rhea" id="RHEA:15901"/>
        <dbReference type="ChEBI" id="CHEBI:58272"/>
        <dbReference type="ChEBI" id="CHEBI:58289"/>
        <dbReference type="EC" id="5.4.2.11"/>
    </reaction>
</comment>
<keyword evidence="4" id="KW-0312">Gluconeogenesis</keyword>
<dbReference type="PANTHER" id="PTHR11931">
    <property type="entry name" value="PHOSPHOGLYCERATE MUTASE"/>
    <property type="match status" value="1"/>
</dbReference>
<proteinExistence type="inferred from homology"/>
<feature type="binding site" evidence="4">
    <location>
        <begin position="8"/>
        <end position="15"/>
    </location>
    <ligand>
        <name>substrate</name>
    </ligand>
</feature>
<feature type="active site" description="Tele-phosphohistidine intermediate" evidence="4">
    <location>
        <position position="9"/>
    </location>
</feature>
<comment type="function">
    <text evidence="4 5">Catalyzes the interconversion of 2-phosphoglycerate and 3-phosphoglycerate.</text>
</comment>
<feature type="binding site" evidence="4">
    <location>
        <begin position="114"/>
        <end position="115"/>
    </location>
    <ligand>
        <name>substrate</name>
    </ligand>
</feature>
<evidence type="ECO:0000256" key="4">
    <source>
        <dbReference type="HAMAP-Rule" id="MF_01039"/>
    </source>
</evidence>
<dbReference type="NCBIfam" id="NF010713">
    <property type="entry name" value="PRK14115.1"/>
    <property type="match status" value="1"/>
</dbReference>
<dbReference type="NCBIfam" id="TIGR01258">
    <property type="entry name" value="pgm_1"/>
    <property type="match status" value="1"/>
</dbReference>